<dbReference type="PANTHER" id="PTHR42718:SF42">
    <property type="entry name" value="EXPORT PROTEIN"/>
    <property type="match status" value="1"/>
</dbReference>
<feature type="transmembrane region" description="Helical" evidence="5">
    <location>
        <begin position="434"/>
        <end position="458"/>
    </location>
</feature>
<organism evidence="7 8">
    <name type="scientific">Stackebrandtia endophytica</name>
    <dbReference type="NCBI Taxonomy" id="1496996"/>
    <lineage>
        <taxon>Bacteria</taxon>
        <taxon>Bacillati</taxon>
        <taxon>Actinomycetota</taxon>
        <taxon>Actinomycetes</taxon>
        <taxon>Glycomycetales</taxon>
        <taxon>Glycomycetaceae</taxon>
        <taxon>Stackebrandtia</taxon>
    </lineage>
</organism>
<feature type="transmembrane region" description="Helical" evidence="5">
    <location>
        <begin position="270"/>
        <end position="293"/>
    </location>
</feature>
<keyword evidence="2 5" id="KW-0812">Transmembrane</keyword>
<evidence type="ECO:0000256" key="1">
    <source>
        <dbReference type="ARBA" id="ARBA00004651"/>
    </source>
</evidence>
<name>A0A543AW90_9ACTN</name>
<feature type="transmembrane region" description="Helical" evidence="5">
    <location>
        <begin position="402"/>
        <end position="422"/>
    </location>
</feature>
<evidence type="ECO:0000256" key="5">
    <source>
        <dbReference type="SAM" id="Phobius"/>
    </source>
</evidence>
<dbReference type="EMBL" id="VFOW01000001">
    <property type="protein sequence ID" value="TQL76858.1"/>
    <property type="molecule type" value="Genomic_DNA"/>
</dbReference>
<evidence type="ECO:0000313" key="8">
    <source>
        <dbReference type="Proteomes" id="UP000317043"/>
    </source>
</evidence>
<feature type="transmembrane region" description="Helical" evidence="5">
    <location>
        <begin position="172"/>
        <end position="194"/>
    </location>
</feature>
<sequence>MPDVAADSATPLSSPTGRGIVFAAVLGSSVALLDGTVVNVALRHIGRDLESELDGLQWVVNGYILMLASVVLLGGALGDRFGRRKVFLIGVVWFGLASLLCGLAPDIVTLVAARLLQGIGAGLLTPGSLAILQASLRRDDRAKAIGAWSGLGGVAAAAGPFLGGWLVDALSWRWVFLINIPLIIGCVLATLRWVPESRDTTRSGRFDLAGSGLAAIFLGGLTFALVQHGADAVIAAAVAVAAGIGFILVERRASAPVVPGAMFADRQFTAINIVTFFVYAPLGGVMFFLVMQLQVVSGYSALEAGITMLPFTLLMLAFSAKAGELGDRIGPRWPLGVGSLLSAVGVFLLIGVGAHAPYLTAVMPGVLILSIGMTITVAPLTAGVLAAVDVSHAGVASGINNAIARAAGLVAVAALPLIAGLSGNSYNDPLAFGLGYQIATGVCALLYLVAAVIAVAAVRDHHRKGVERAARTQCPYNAPQLDPGVESL</sequence>
<keyword evidence="8" id="KW-1185">Reference proteome</keyword>
<dbReference type="GO" id="GO:0022857">
    <property type="term" value="F:transmembrane transporter activity"/>
    <property type="evidence" value="ECO:0007669"/>
    <property type="project" value="InterPro"/>
</dbReference>
<keyword evidence="4 5" id="KW-0472">Membrane</keyword>
<dbReference type="Gene3D" id="1.20.1720.10">
    <property type="entry name" value="Multidrug resistance protein D"/>
    <property type="match status" value="1"/>
</dbReference>
<dbReference type="InterPro" id="IPR020846">
    <property type="entry name" value="MFS_dom"/>
</dbReference>
<comment type="caution">
    <text evidence="7">The sequence shown here is derived from an EMBL/GenBank/DDBJ whole genome shotgun (WGS) entry which is preliminary data.</text>
</comment>
<dbReference type="Pfam" id="PF07690">
    <property type="entry name" value="MFS_1"/>
    <property type="match status" value="1"/>
</dbReference>
<dbReference type="Proteomes" id="UP000317043">
    <property type="component" value="Unassembled WGS sequence"/>
</dbReference>
<keyword evidence="3 5" id="KW-1133">Transmembrane helix</keyword>
<dbReference type="InterPro" id="IPR036259">
    <property type="entry name" value="MFS_trans_sf"/>
</dbReference>
<dbReference type="PANTHER" id="PTHR42718">
    <property type="entry name" value="MAJOR FACILITATOR SUPERFAMILY MULTIDRUG TRANSPORTER MFSC"/>
    <property type="match status" value="1"/>
</dbReference>
<evidence type="ECO:0000256" key="4">
    <source>
        <dbReference type="ARBA" id="ARBA00023136"/>
    </source>
</evidence>
<feature type="transmembrane region" description="Helical" evidence="5">
    <location>
        <begin position="20"/>
        <end position="42"/>
    </location>
</feature>
<evidence type="ECO:0000313" key="7">
    <source>
        <dbReference type="EMBL" id="TQL76858.1"/>
    </source>
</evidence>
<dbReference type="Gene3D" id="1.20.1250.20">
    <property type="entry name" value="MFS general substrate transporter like domains"/>
    <property type="match status" value="1"/>
</dbReference>
<dbReference type="InParanoid" id="A0A543AW90"/>
<feature type="transmembrane region" description="Helical" evidence="5">
    <location>
        <begin position="332"/>
        <end position="354"/>
    </location>
</feature>
<proteinExistence type="predicted"/>
<feature type="domain" description="Major facilitator superfamily (MFS) profile" evidence="6">
    <location>
        <begin position="20"/>
        <end position="462"/>
    </location>
</feature>
<dbReference type="PROSITE" id="PS50850">
    <property type="entry name" value="MFS"/>
    <property type="match status" value="1"/>
</dbReference>
<dbReference type="RefSeq" id="WP_381542137.1">
    <property type="nucleotide sequence ID" value="NZ_JBHTGS010000001.1"/>
</dbReference>
<reference evidence="7 8" key="1">
    <citation type="submission" date="2019-06" db="EMBL/GenBank/DDBJ databases">
        <title>Sequencing the genomes of 1000 actinobacteria strains.</title>
        <authorList>
            <person name="Klenk H.-P."/>
        </authorList>
    </citation>
    <scope>NUCLEOTIDE SEQUENCE [LARGE SCALE GENOMIC DNA]</scope>
    <source>
        <strain evidence="7 8">DSM 45928</strain>
    </source>
</reference>
<evidence type="ECO:0000256" key="2">
    <source>
        <dbReference type="ARBA" id="ARBA00022692"/>
    </source>
</evidence>
<gene>
    <name evidence="7" type="ORF">FB566_2400</name>
</gene>
<feature type="transmembrane region" description="Helical" evidence="5">
    <location>
        <begin position="232"/>
        <end position="249"/>
    </location>
</feature>
<feature type="transmembrane region" description="Helical" evidence="5">
    <location>
        <begin position="144"/>
        <end position="166"/>
    </location>
</feature>
<dbReference type="SUPFAM" id="SSF103473">
    <property type="entry name" value="MFS general substrate transporter"/>
    <property type="match status" value="1"/>
</dbReference>
<feature type="transmembrane region" description="Helical" evidence="5">
    <location>
        <begin position="86"/>
        <end position="105"/>
    </location>
</feature>
<comment type="subcellular location">
    <subcellularLocation>
        <location evidence="1">Cell membrane</location>
        <topology evidence="1">Multi-pass membrane protein</topology>
    </subcellularLocation>
</comment>
<accession>A0A543AW90</accession>
<evidence type="ECO:0000259" key="6">
    <source>
        <dbReference type="PROSITE" id="PS50850"/>
    </source>
</evidence>
<dbReference type="GO" id="GO:0005886">
    <property type="term" value="C:plasma membrane"/>
    <property type="evidence" value="ECO:0007669"/>
    <property type="project" value="UniProtKB-SubCell"/>
</dbReference>
<feature type="transmembrane region" description="Helical" evidence="5">
    <location>
        <begin position="366"/>
        <end position="390"/>
    </location>
</feature>
<feature type="transmembrane region" description="Helical" evidence="5">
    <location>
        <begin position="62"/>
        <end position="79"/>
    </location>
</feature>
<dbReference type="CDD" id="cd17321">
    <property type="entry name" value="MFS_MMR_MDR_like"/>
    <property type="match status" value="1"/>
</dbReference>
<feature type="transmembrane region" description="Helical" evidence="5">
    <location>
        <begin position="111"/>
        <end position="132"/>
    </location>
</feature>
<evidence type="ECO:0000256" key="3">
    <source>
        <dbReference type="ARBA" id="ARBA00022989"/>
    </source>
</evidence>
<feature type="transmembrane region" description="Helical" evidence="5">
    <location>
        <begin position="206"/>
        <end position="226"/>
    </location>
</feature>
<dbReference type="InterPro" id="IPR011701">
    <property type="entry name" value="MFS"/>
</dbReference>
<feature type="transmembrane region" description="Helical" evidence="5">
    <location>
        <begin position="299"/>
        <end position="320"/>
    </location>
</feature>
<protein>
    <submittedName>
        <fullName evidence="7">EmrB/QacA subfamily drug resistance transporter</fullName>
    </submittedName>
</protein>
<dbReference type="AlphaFoldDB" id="A0A543AW90"/>